<evidence type="ECO:0000256" key="11">
    <source>
        <dbReference type="ARBA" id="ARBA00023136"/>
    </source>
</evidence>
<dbReference type="PANTHER" id="PTHR15458:SF5">
    <property type="entry name" value="PHOSPHATIDYLETHANOLAMINE N-METHYLTRANSFERASE"/>
    <property type="match status" value="1"/>
</dbReference>
<evidence type="ECO:0000256" key="8">
    <source>
        <dbReference type="ARBA" id="ARBA00022824"/>
    </source>
</evidence>
<dbReference type="HAMAP" id="MF_03216">
    <property type="entry name" value="PLMT"/>
    <property type="match status" value="1"/>
</dbReference>
<evidence type="ECO:0000256" key="2">
    <source>
        <dbReference type="ARBA" id="ARBA00005189"/>
    </source>
</evidence>
<protein>
    <recommendedName>
        <fullName evidence="14">Phosphatidyl-N-methylethanolamine N-methyltransferase</fullName>
        <ecNumber evidence="14">2.1.1.71</ecNumber>
    </recommendedName>
    <alternativeName>
        <fullName evidence="14">Phospholipid methyltransferase</fullName>
        <shortName evidence="14">PLMT</shortName>
    </alternativeName>
</protein>
<feature type="topological domain" description="Lumenal" evidence="14">
    <location>
        <begin position="34"/>
        <end position="45"/>
    </location>
</feature>
<keyword evidence="9 14" id="KW-1133">Transmembrane helix</keyword>
<comment type="subcellular location">
    <subcellularLocation>
        <location evidence="14">Endoplasmic reticulum membrane</location>
        <topology evidence="14">Multi-pass membrane protein</topology>
    </subcellularLocation>
    <subcellularLocation>
        <location evidence="14">Mitochondrion membrane</location>
        <topology evidence="14">Multi-pass membrane protein</topology>
    </subcellularLocation>
</comment>
<evidence type="ECO:0000256" key="6">
    <source>
        <dbReference type="ARBA" id="ARBA00022691"/>
    </source>
</evidence>
<feature type="binding site" evidence="14">
    <location>
        <begin position="117"/>
        <end position="119"/>
    </location>
    <ligand>
        <name>S-adenosyl-L-methionine</name>
        <dbReference type="ChEBI" id="CHEBI:59789"/>
    </ligand>
</feature>
<dbReference type="PIRSF" id="PIRSF005444">
    <property type="entry name" value="PEMT"/>
    <property type="match status" value="1"/>
</dbReference>
<feature type="binding site" evidence="14">
    <location>
        <begin position="199"/>
        <end position="200"/>
    </location>
    <ligand>
        <name>S-adenosyl-L-methionine</name>
        <dbReference type="ChEBI" id="CHEBI:59789"/>
    </ligand>
</feature>
<evidence type="ECO:0000256" key="13">
    <source>
        <dbReference type="ARBA" id="ARBA00023264"/>
    </source>
</evidence>
<comment type="catalytic activity">
    <reaction evidence="14">
        <text>a 1,2-diacyl-sn-glycero-3-phospho-N-methylethanolamine + S-adenosyl-L-methionine = a 1,2-diacyl-sn-glycero-3-phospho-N,N-dimethylethanolamine + S-adenosyl-L-homocysteine + H(+)</text>
        <dbReference type="Rhea" id="RHEA:32735"/>
        <dbReference type="ChEBI" id="CHEBI:15378"/>
        <dbReference type="ChEBI" id="CHEBI:57856"/>
        <dbReference type="ChEBI" id="CHEBI:59789"/>
        <dbReference type="ChEBI" id="CHEBI:64572"/>
        <dbReference type="ChEBI" id="CHEBI:64573"/>
        <dbReference type="EC" id="2.1.1.71"/>
    </reaction>
</comment>
<dbReference type="GO" id="GO:0005789">
    <property type="term" value="C:endoplasmic reticulum membrane"/>
    <property type="evidence" value="ECO:0007669"/>
    <property type="project" value="UniProtKB-SubCell"/>
</dbReference>
<feature type="transmembrane region" description="Helical" evidence="15">
    <location>
        <begin position="12"/>
        <end position="32"/>
    </location>
</feature>
<keyword evidence="14" id="KW-0496">Mitochondrion</keyword>
<feature type="topological domain" description="Lumenal" evidence="14">
    <location>
        <begin position="1"/>
        <end position="12"/>
    </location>
</feature>
<feature type="topological domain" description="Lumenal" evidence="14">
    <location>
        <begin position="134"/>
        <end position="176"/>
    </location>
</feature>
<feature type="transmembrane region" description="Helical" evidence="15">
    <location>
        <begin position="109"/>
        <end position="138"/>
    </location>
</feature>
<keyword evidence="11 14" id="KW-0472">Membrane</keyword>
<evidence type="ECO:0000256" key="3">
    <source>
        <dbReference type="ARBA" id="ARBA00022516"/>
    </source>
</evidence>
<evidence type="ECO:0000313" key="17">
    <source>
        <dbReference type="Proteomes" id="UP000620124"/>
    </source>
</evidence>
<comment type="similarity">
    <text evidence="14">Belongs to the class VI-like SAM-binding methyltransferase superfamily. PEMT/PEM2 methyltransferase family.</text>
</comment>
<dbReference type="GO" id="GO:0006656">
    <property type="term" value="P:phosphatidylcholine biosynthetic process"/>
    <property type="evidence" value="ECO:0007669"/>
    <property type="project" value="UniProtKB-UniRule"/>
</dbReference>
<dbReference type="AlphaFoldDB" id="A0A8H6XQQ7"/>
<keyword evidence="12 14" id="KW-0594">Phospholipid biosynthesis</keyword>
<dbReference type="PANTHER" id="PTHR15458">
    <property type="entry name" value="PHOSPHATIDYLETHANOLAMINE N-METHYLTRANSFERASE"/>
    <property type="match status" value="1"/>
</dbReference>
<dbReference type="PROSITE" id="PS51599">
    <property type="entry name" value="SAM_PEMT_PEM2"/>
    <property type="match status" value="1"/>
</dbReference>
<evidence type="ECO:0000256" key="4">
    <source>
        <dbReference type="ARBA" id="ARBA00022603"/>
    </source>
</evidence>
<dbReference type="Proteomes" id="UP000620124">
    <property type="component" value="Unassembled WGS sequence"/>
</dbReference>
<feature type="intramembrane region" description="Helical" evidence="14">
    <location>
        <begin position="13"/>
        <end position="33"/>
    </location>
</feature>
<evidence type="ECO:0000313" key="16">
    <source>
        <dbReference type="EMBL" id="KAF7345014.1"/>
    </source>
</evidence>
<dbReference type="EMBL" id="JACAZI010000014">
    <property type="protein sequence ID" value="KAF7345014.1"/>
    <property type="molecule type" value="Genomic_DNA"/>
</dbReference>
<dbReference type="GO" id="GO:0032259">
    <property type="term" value="P:methylation"/>
    <property type="evidence" value="ECO:0007669"/>
    <property type="project" value="UniProtKB-KW"/>
</dbReference>
<feature type="transmembrane region" description="Helical" evidence="15">
    <location>
        <begin position="182"/>
        <end position="200"/>
    </location>
</feature>
<evidence type="ECO:0000256" key="9">
    <source>
        <dbReference type="ARBA" id="ARBA00022989"/>
    </source>
</evidence>
<sequence length="219" mass="24993">MVSLDALVDLNQTSLLVSLLSILFNPVAWNIVAQNEYRNKTITRMFGGQPALWVLFSGGFNLFLWNLPRFAVCVALLKIFSRIECTRASYHHALSYQPRHAILPRPFDILVPAVLFLVGQTFVITSTWALGITGTFLGDYFGILMDHRVEGFPFNVLRDPMYVGSTMSFAATALWYERPAGLLITFYVYIVYVVALRYEGPFTDMIYSKREEERKLKKA</sequence>
<comment type="pathway">
    <text evidence="2">Lipid metabolism.</text>
</comment>
<evidence type="ECO:0000256" key="5">
    <source>
        <dbReference type="ARBA" id="ARBA00022679"/>
    </source>
</evidence>
<keyword evidence="8 14" id="KW-0256">Endoplasmic reticulum</keyword>
<comment type="caution">
    <text evidence="16">The sequence shown here is derived from an EMBL/GenBank/DDBJ whole genome shotgun (WGS) entry which is preliminary data.</text>
</comment>
<dbReference type="GO" id="GO:0031966">
    <property type="term" value="C:mitochondrial membrane"/>
    <property type="evidence" value="ECO:0007669"/>
    <property type="project" value="UniProtKB-SubCell"/>
</dbReference>
<evidence type="ECO:0000256" key="14">
    <source>
        <dbReference type="HAMAP-Rule" id="MF_03216"/>
    </source>
</evidence>
<comment type="pathway">
    <text evidence="1 14">Phospholipid metabolism; phosphatidylcholine biosynthesis.</text>
</comment>
<evidence type="ECO:0000256" key="1">
    <source>
        <dbReference type="ARBA" id="ARBA00004969"/>
    </source>
</evidence>
<proteinExistence type="inferred from homology"/>
<gene>
    <name evidence="16" type="ORF">MVEN_01664200</name>
</gene>
<dbReference type="UniPathway" id="UPA00753"/>
<organism evidence="16 17">
    <name type="scientific">Mycena venus</name>
    <dbReference type="NCBI Taxonomy" id="2733690"/>
    <lineage>
        <taxon>Eukaryota</taxon>
        <taxon>Fungi</taxon>
        <taxon>Dikarya</taxon>
        <taxon>Basidiomycota</taxon>
        <taxon>Agaricomycotina</taxon>
        <taxon>Agaricomycetes</taxon>
        <taxon>Agaricomycetidae</taxon>
        <taxon>Agaricales</taxon>
        <taxon>Marasmiineae</taxon>
        <taxon>Mycenaceae</taxon>
        <taxon>Mycena</taxon>
    </lineage>
</organism>
<comment type="function">
    <text evidence="14">Catalyzes the second two steps of the methylation pathway of phosphatidylcholine biosynthesis, the SAM-dependent methylation of phosphatidylmonomethylethanolamine (PMME) to phosphatidyldimethylethanolamine (PDME) and of PDME to phosphatidylcholine (PC).</text>
</comment>
<keyword evidence="3 14" id="KW-0444">Lipid biosynthesis</keyword>
<accession>A0A8H6XQQ7</accession>
<keyword evidence="4 14" id="KW-0489">Methyltransferase</keyword>
<dbReference type="InterPro" id="IPR024960">
    <property type="entry name" value="PEMT/MFAP"/>
</dbReference>
<feature type="transmembrane region" description="Helical" evidence="15">
    <location>
        <begin position="52"/>
        <end position="77"/>
    </location>
</feature>
<dbReference type="InterPro" id="IPR007318">
    <property type="entry name" value="Phopholipid_MeTrfase"/>
</dbReference>
<dbReference type="GO" id="GO:0000773">
    <property type="term" value="F:phosphatidyl-N-methylethanolamine N-methyltransferase activity"/>
    <property type="evidence" value="ECO:0007669"/>
    <property type="project" value="UniProtKB-UniRule"/>
</dbReference>
<feature type="topological domain" description="Cytoplasmic" evidence="14">
    <location>
        <begin position="198"/>
        <end position="219"/>
    </location>
</feature>
<dbReference type="EC" id="2.1.1.71" evidence="14"/>
<name>A0A8H6XQQ7_9AGAR</name>
<evidence type="ECO:0000256" key="12">
    <source>
        <dbReference type="ARBA" id="ARBA00023209"/>
    </source>
</evidence>
<dbReference type="Gene3D" id="1.20.120.1630">
    <property type="match status" value="1"/>
</dbReference>
<keyword evidence="7 14" id="KW-0812">Transmembrane</keyword>
<feature type="topological domain" description="Cytoplasmic" evidence="14">
    <location>
        <begin position="86"/>
        <end position="112"/>
    </location>
</feature>
<dbReference type="Pfam" id="PF04191">
    <property type="entry name" value="PEMT"/>
    <property type="match status" value="1"/>
</dbReference>
<keyword evidence="5 14" id="KW-0808">Transferase</keyword>
<keyword evidence="13 14" id="KW-1208">Phospholipid metabolism</keyword>
<keyword evidence="17" id="KW-1185">Reference proteome</keyword>
<evidence type="ECO:0000256" key="7">
    <source>
        <dbReference type="ARBA" id="ARBA00022692"/>
    </source>
</evidence>
<evidence type="ECO:0000256" key="15">
    <source>
        <dbReference type="SAM" id="Phobius"/>
    </source>
</evidence>
<keyword evidence="6 14" id="KW-0949">S-adenosyl-L-methionine</keyword>
<dbReference type="OrthoDB" id="8300106at2759"/>
<comment type="catalytic activity">
    <reaction evidence="14">
        <text>a 1,2-diacyl-sn-glycero-3-phospho-N,N-dimethylethanolamine + S-adenosyl-L-methionine = a 1,2-diacyl-sn-glycero-3-phosphocholine + S-adenosyl-L-homocysteine + H(+)</text>
        <dbReference type="Rhea" id="RHEA:32739"/>
        <dbReference type="ChEBI" id="CHEBI:15378"/>
        <dbReference type="ChEBI" id="CHEBI:57643"/>
        <dbReference type="ChEBI" id="CHEBI:57856"/>
        <dbReference type="ChEBI" id="CHEBI:59789"/>
        <dbReference type="ChEBI" id="CHEBI:64572"/>
    </reaction>
</comment>
<evidence type="ECO:0000256" key="10">
    <source>
        <dbReference type="ARBA" id="ARBA00023098"/>
    </source>
</evidence>
<keyword evidence="10 14" id="KW-0443">Lipid metabolism</keyword>
<reference evidence="16" key="1">
    <citation type="submission" date="2020-05" db="EMBL/GenBank/DDBJ databases">
        <title>Mycena genomes resolve the evolution of fungal bioluminescence.</title>
        <authorList>
            <person name="Tsai I.J."/>
        </authorList>
    </citation>
    <scope>NUCLEOTIDE SEQUENCE</scope>
    <source>
        <strain evidence="16">CCC161011</strain>
    </source>
</reference>